<feature type="signal peptide" evidence="2">
    <location>
        <begin position="1"/>
        <end position="18"/>
    </location>
</feature>
<evidence type="ECO:0000313" key="3">
    <source>
        <dbReference type="EMBL" id="KAH6593896.1"/>
    </source>
</evidence>
<keyword evidence="4" id="KW-1185">Reference proteome</keyword>
<name>A0ABQ8FB29_9FUNG</name>
<dbReference type="EMBL" id="JAFCIX010000342">
    <property type="protein sequence ID" value="KAH6593896.1"/>
    <property type="molecule type" value="Genomic_DNA"/>
</dbReference>
<reference evidence="3 4" key="1">
    <citation type="submission" date="2021-02" db="EMBL/GenBank/DDBJ databases">
        <title>Variation within the Batrachochytrium salamandrivorans European outbreak.</title>
        <authorList>
            <person name="Kelly M."/>
            <person name="Pasmans F."/>
            <person name="Shea T.P."/>
            <person name="Munoz J.F."/>
            <person name="Carranza S."/>
            <person name="Cuomo C.A."/>
            <person name="Martel A."/>
        </authorList>
    </citation>
    <scope>NUCLEOTIDE SEQUENCE [LARGE SCALE GENOMIC DNA]</scope>
    <source>
        <strain evidence="3 4">AMFP18/2</strain>
    </source>
</reference>
<comment type="caution">
    <text evidence="3">The sequence shown here is derived from an EMBL/GenBank/DDBJ whole genome shotgun (WGS) entry which is preliminary data.</text>
</comment>
<keyword evidence="2" id="KW-0732">Signal</keyword>
<feature type="compositionally biased region" description="Polar residues" evidence="1">
    <location>
        <begin position="28"/>
        <end position="49"/>
    </location>
</feature>
<feature type="region of interest" description="Disordered" evidence="1">
    <location>
        <begin position="20"/>
        <end position="90"/>
    </location>
</feature>
<organism evidence="3 4">
    <name type="scientific">Batrachochytrium salamandrivorans</name>
    <dbReference type="NCBI Taxonomy" id="1357716"/>
    <lineage>
        <taxon>Eukaryota</taxon>
        <taxon>Fungi</taxon>
        <taxon>Fungi incertae sedis</taxon>
        <taxon>Chytridiomycota</taxon>
        <taxon>Chytridiomycota incertae sedis</taxon>
        <taxon>Chytridiomycetes</taxon>
        <taxon>Rhizophydiales</taxon>
        <taxon>Rhizophydiales incertae sedis</taxon>
        <taxon>Batrachochytrium</taxon>
    </lineage>
</organism>
<dbReference type="Proteomes" id="UP001648503">
    <property type="component" value="Unassembled WGS sequence"/>
</dbReference>
<accession>A0ABQ8FB29</accession>
<gene>
    <name evidence="3" type="ORF">BASA50_007029</name>
</gene>
<evidence type="ECO:0000313" key="4">
    <source>
        <dbReference type="Proteomes" id="UP001648503"/>
    </source>
</evidence>
<evidence type="ECO:0000256" key="1">
    <source>
        <dbReference type="SAM" id="MobiDB-lite"/>
    </source>
</evidence>
<evidence type="ECO:0008006" key="5">
    <source>
        <dbReference type="Google" id="ProtNLM"/>
    </source>
</evidence>
<feature type="chain" id="PRO_5047441732" description="RxLR effector protein" evidence="2">
    <location>
        <begin position="19"/>
        <end position="133"/>
    </location>
</feature>
<sequence length="133" mass="13641">MKFNALVVAAMVITSVNAGLPDKLPSGVENSGGRSMSVFPQGTSGNGPPTNKGPANDSGGDGTGEDLASYRVPGSHGESGDAKGLGSVKSNPVCDSLISELKTLWNRFMTINSDARSEAITLKGPSTKKKTFL</sequence>
<feature type="non-terminal residue" evidence="3">
    <location>
        <position position="133"/>
    </location>
</feature>
<proteinExistence type="predicted"/>
<evidence type="ECO:0000256" key="2">
    <source>
        <dbReference type="SAM" id="SignalP"/>
    </source>
</evidence>
<protein>
    <recommendedName>
        <fullName evidence="5">RxLR effector protein</fullName>
    </recommendedName>
</protein>